<keyword evidence="2" id="KW-0472">Membrane</keyword>
<accession>A0A9D1J9I3</accession>
<keyword evidence="3" id="KW-0732">Signal</keyword>
<sequence>MSKKFRTKNAKYKRSVLGAIAVISAFAMFAGACAQATTDDEEDTGTSTRVDEQVLKNGNFEFFDDNDGTYLLSSPDNWTSGTGSGASASDSASGIIGTTAENWNRLTDPDLPQTLWNNAALDSGDEDYVNYNATPTDLPFADPASAIVEREDDDEDDETDDYYIAEGAEYIDNPYTHGYRWVEEDGETVLYNAAGEQVEYYTDEDGNYYTSSDLTEESRIENNVLMIHNYVDDDKQGTQTYYTSSTTLSLEANTAAKISVWVKTSDLYFGGNNDTRTEVIDQRGAYIQLEQTVGGTSLDNFRIENINTAILNPYDEESGTWANGNNGWVQYTIYVSACDYAPTTLTLTVGLGEASNYTLEGYAFFDDITYEKYLSVDEMVEAAGGQEAFDGLVNDPALTTTCNLLSEADEKIFRVDKEVFEQNDSTVDHYSSKYSYHLDLAIASESEVGDRTDVSLDANNLTAGLTVDGDGYTSSKGEVNYAGDNIGKPEEQTTYLPAGMDSINTADDIIANLTVTTADSWSSAIGGNYQTLIDDALRTAVDLPGAGDEANVLLMLSARGAAYESVISDDSFTIEGNGYKLVSFWVKTSELDGRTTVTVSARQAGKTDNYGSFEVDSTTVDAVEINDVEDVYNGWVQCYALVSNSLDEEQSFELVVNYGVTEIRETTQSSYFGGWVAVANISVLTLDETAFGYADSSTRAASLSITEASSSGTEFDSVFGSDNSIETQISRPSSYNGYNGGSAATNSVPVEISEYDRPNSTNDYAGLINKDYFDAYKETYADLVTTLVDSPIAALFGENADWDTVIGARTTQPLLIVNTVRTFAERSAIYNYGYVGEDSSVSSDSYLAVSVRVKVSEGAIATVYLVDTQTKQPLAYTTPEYTFWYDNDGNVLKDEPAEDATREEQRANIAYSLRTDGLYEDEDGNLYANLYNLEHEYYDEYASYYDGEGNFVSFEDLKDGEIYYANADRTAYAPHYLVTSDGDAVYSYVSGLDGDVIYNYFVDGEIDESLEVRPFDTEVAHPRYTSQTSTPYSFTVDAIANPELANKWITTTFYIHTGSATKNYRLELWSGTRDAQTTDGVEEGSYVLFDYSAVTVDESGYNSLVEQYTQDIIDAYRDALTAADDSIVFDSNNENIAYYEELAREHDVTVDLYDYSAMYYTYTLYDSATYIPFNADTAAEDESGYNYAYDDFSEQLAVLKINNTEQSGAPMMSMFIDYSAVDQSISMNTSSDTGDDTEEDDTTAATDDTNIWLLTSSIIMVVAILIAIAVLLLRNLRKSIKRRPKVGKNTYNYKKNKRYVRTYVKEHGEAPVNGENDAGTTPADDGGVAEELPAESVQPEEQTTSGDVNDAESAEEQPETEVTPDENGDGSDDDGSDDDGKDN</sequence>
<evidence type="ECO:0000313" key="4">
    <source>
        <dbReference type="EMBL" id="HIR67538.1"/>
    </source>
</evidence>
<evidence type="ECO:0000256" key="1">
    <source>
        <dbReference type="SAM" id="MobiDB-lite"/>
    </source>
</evidence>
<proteinExistence type="predicted"/>
<reference evidence="4" key="2">
    <citation type="journal article" date="2021" name="PeerJ">
        <title>Extensive microbial diversity within the chicken gut microbiome revealed by metagenomics and culture.</title>
        <authorList>
            <person name="Gilroy R."/>
            <person name="Ravi A."/>
            <person name="Getino M."/>
            <person name="Pursley I."/>
            <person name="Horton D.L."/>
            <person name="Alikhan N.F."/>
            <person name="Baker D."/>
            <person name="Gharbi K."/>
            <person name="Hall N."/>
            <person name="Watson M."/>
            <person name="Adriaenssens E.M."/>
            <person name="Foster-Nyarko E."/>
            <person name="Jarju S."/>
            <person name="Secka A."/>
            <person name="Antonio M."/>
            <person name="Oren A."/>
            <person name="Chaudhuri R.R."/>
            <person name="La Ragione R."/>
            <person name="Hildebrand F."/>
            <person name="Pallen M.J."/>
        </authorList>
    </citation>
    <scope>NUCLEOTIDE SEQUENCE</scope>
    <source>
        <strain evidence="4">ChiW16-3235</strain>
    </source>
</reference>
<evidence type="ECO:0000256" key="2">
    <source>
        <dbReference type="SAM" id="Phobius"/>
    </source>
</evidence>
<protein>
    <submittedName>
        <fullName evidence="4">Uncharacterized protein</fullName>
    </submittedName>
</protein>
<feature type="transmembrane region" description="Helical" evidence="2">
    <location>
        <begin position="1251"/>
        <end position="1273"/>
    </location>
</feature>
<comment type="caution">
    <text evidence="4">The sequence shown here is derived from an EMBL/GenBank/DDBJ whole genome shotgun (WGS) entry which is preliminary data.</text>
</comment>
<feature type="compositionally biased region" description="Acidic residues" evidence="1">
    <location>
        <begin position="1349"/>
        <end position="1383"/>
    </location>
</feature>
<feature type="signal peptide" evidence="3">
    <location>
        <begin position="1"/>
        <end position="34"/>
    </location>
</feature>
<reference evidence="4" key="1">
    <citation type="submission" date="2020-10" db="EMBL/GenBank/DDBJ databases">
        <authorList>
            <person name="Gilroy R."/>
        </authorList>
    </citation>
    <scope>NUCLEOTIDE SEQUENCE</scope>
    <source>
        <strain evidence="4">ChiW16-3235</strain>
    </source>
</reference>
<evidence type="ECO:0000256" key="3">
    <source>
        <dbReference type="SAM" id="SignalP"/>
    </source>
</evidence>
<evidence type="ECO:0000313" key="5">
    <source>
        <dbReference type="Proteomes" id="UP000823913"/>
    </source>
</evidence>
<name>A0A9D1J9I3_9FIRM</name>
<feature type="region of interest" description="Disordered" evidence="1">
    <location>
        <begin position="1307"/>
        <end position="1383"/>
    </location>
</feature>
<dbReference type="PROSITE" id="PS51257">
    <property type="entry name" value="PROKAR_LIPOPROTEIN"/>
    <property type="match status" value="1"/>
</dbReference>
<feature type="chain" id="PRO_5039722168" evidence="3">
    <location>
        <begin position="35"/>
        <end position="1383"/>
    </location>
</feature>
<dbReference type="EMBL" id="DVHK01000116">
    <property type="protein sequence ID" value="HIR67538.1"/>
    <property type="molecule type" value="Genomic_DNA"/>
</dbReference>
<dbReference type="Gene3D" id="2.60.120.260">
    <property type="entry name" value="Galactose-binding domain-like"/>
    <property type="match status" value="1"/>
</dbReference>
<keyword evidence="2" id="KW-0812">Transmembrane</keyword>
<dbReference type="Proteomes" id="UP000823913">
    <property type="component" value="Unassembled WGS sequence"/>
</dbReference>
<keyword evidence="2" id="KW-1133">Transmembrane helix</keyword>
<gene>
    <name evidence="4" type="ORF">IAB94_05785</name>
</gene>
<organism evidence="4 5">
    <name type="scientific">Candidatus Coproplasma avicola</name>
    <dbReference type="NCBI Taxonomy" id="2840744"/>
    <lineage>
        <taxon>Bacteria</taxon>
        <taxon>Bacillati</taxon>
        <taxon>Bacillota</taxon>
        <taxon>Clostridia</taxon>
        <taxon>Eubacteriales</taxon>
        <taxon>Candidatus Coproplasma</taxon>
    </lineage>
</organism>